<dbReference type="PANTHER" id="PTHR45675">
    <property type="entry name" value="MYB TRANSCRIPTION FACTOR-RELATED-RELATED"/>
    <property type="match status" value="1"/>
</dbReference>
<dbReference type="GO" id="GO:0003700">
    <property type="term" value="F:DNA-binding transcription factor activity"/>
    <property type="evidence" value="ECO:0007669"/>
    <property type="project" value="InterPro"/>
</dbReference>
<keyword evidence="4" id="KW-0238">DNA-binding</keyword>
<dbReference type="PROSITE" id="PS51294">
    <property type="entry name" value="HTH_MYB"/>
    <property type="match status" value="1"/>
</dbReference>
<dbReference type="SUPFAM" id="SSF46689">
    <property type="entry name" value="Homeodomain-like"/>
    <property type="match status" value="1"/>
</dbReference>
<protein>
    <submittedName>
        <fullName evidence="9">R2R3-MYB transcription factor 44</fullName>
    </submittedName>
</protein>
<feature type="domain" description="Myb-like" evidence="7">
    <location>
        <begin position="23"/>
        <end position="73"/>
    </location>
</feature>
<dbReference type="InterPro" id="IPR009057">
    <property type="entry name" value="Homeodomain-like_sf"/>
</dbReference>
<reference evidence="9" key="1">
    <citation type="journal article" date="2020" name="PeerJ">
        <title>The R2R3-MYB transcription factor family in Taxus chinensis: Identification, characterization, expression profiling and posttranscriptional regulation analysis.</title>
        <authorList>
            <person name="Hu X."/>
            <person name="Zhang L."/>
            <person name="Shao F."/>
            <person name="Qiu D."/>
            <person name="Wilson I.W."/>
        </authorList>
    </citation>
    <scope>NUCLEOTIDE SEQUENCE</scope>
</reference>
<dbReference type="AlphaFoldDB" id="A0A6B9QR48"/>
<evidence type="ECO:0000256" key="6">
    <source>
        <dbReference type="ARBA" id="ARBA00023242"/>
    </source>
</evidence>
<evidence type="ECO:0000256" key="5">
    <source>
        <dbReference type="ARBA" id="ARBA00023163"/>
    </source>
</evidence>
<sequence length="227" mass="25656">MRSCSGLKRTGKSCRLRWLNYLSPGVKRGNITLEERHLILELHGRWGNRWSKIARHLPGRTDNEIKNYWRTRIKKTQAQYKAINCYSNLSSTTSINGANTVERREQNVAACLQNSESIRNYVEQGETQWVSTLADSDTQEMASAPAWFDLSSTHKLGGIHTLLQSAPTPAAAPPKGISYSSELEVDAWSSNTSSSSILDAAEIDWLYTMDMNSLWHTTDEIISNTFW</sequence>
<dbReference type="GO" id="GO:0005634">
    <property type="term" value="C:nucleus"/>
    <property type="evidence" value="ECO:0007669"/>
    <property type="project" value="UniProtKB-SubCell"/>
</dbReference>
<comment type="subcellular location">
    <subcellularLocation>
        <location evidence="1">Nucleus</location>
    </subcellularLocation>
</comment>
<evidence type="ECO:0000256" key="4">
    <source>
        <dbReference type="ARBA" id="ARBA00023125"/>
    </source>
</evidence>
<dbReference type="CDD" id="cd00167">
    <property type="entry name" value="SANT"/>
    <property type="match status" value="1"/>
</dbReference>
<evidence type="ECO:0000256" key="3">
    <source>
        <dbReference type="ARBA" id="ARBA00023015"/>
    </source>
</evidence>
<dbReference type="InterPro" id="IPR001005">
    <property type="entry name" value="SANT/Myb"/>
</dbReference>
<dbReference type="InterPro" id="IPR017930">
    <property type="entry name" value="Myb_dom"/>
</dbReference>
<dbReference type="PROSITE" id="PS50090">
    <property type="entry name" value="MYB_LIKE"/>
    <property type="match status" value="1"/>
</dbReference>
<dbReference type="Pfam" id="PF00249">
    <property type="entry name" value="Myb_DNA-binding"/>
    <property type="match status" value="1"/>
</dbReference>
<evidence type="ECO:0000259" key="7">
    <source>
        <dbReference type="PROSITE" id="PS50090"/>
    </source>
</evidence>
<evidence type="ECO:0000313" key="9">
    <source>
        <dbReference type="EMBL" id="QHG11472.1"/>
    </source>
</evidence>
<keyword evidence="2" id="KW-0677">Repeat</keyword>
<keyword evidence="6" id="KW-0539">Nucleus</keyword>
<proteinExistence type="evidence at transcript level"/>
<keyword evidence="5" id="KW-0804">Transcription</keyword>
<evidence type="ECO:0000259" key="8">
    <source>
        <dbReference type="PROSITE" id="PS51294"/>
    </source>
</evidence>
<accession>A0A6B9QR48</accession>
<dbReference type="GO" id="GO:0043565">
    <property type="term" value="F:sequence-specific DNA binding"/>
    <property type="evidence" value="ECO:0007669"/>
    <property type="project" value="InterPro"/>
</dbReference>
<dbReference type="SMART" id="SM00717">
    <property type="entry name" value="SANT"/>
    <property type="match status" value="1"/>
</dbReference>
<name>A0A6B9QR48_TAXCH</name>
<evidence type="ECO:0000256" key="2">
    <source>
        <dbReference type="ARBA" id="ARBA00022737"/>
    </source>
</evidence>
<organism evidence="9">
    <name type="scientific">Taxus chinensis</name>
    <name type="common">Chinese yew</name>
    <name type="synonym">Taxus wallichiana var. chinensis</name>
    <dbReference type="NCBI Taxonomy" id="29808"/>
    <lineage>
        <taxon>Eukaryota</taxon>
        <taxon>Viridiplantae</taxon>
        <taxon>Streptophyta</taxon>
        <taxon>Embryophyta</taxon>
        <taxon>Tracheophyta</taxon>
        <taxon>Spermatophyta</taxon>
        <taxon>Pinopsida</taxon>
        <taxon>Pinidae</taxon>
        <taxon>Conifers II</taxon>
        <taxon>Cupressales</taxon>
        <taxon>Taxaceae</taxon>
        <taxon>Taxus</taxon>
    </lineage>
</organism>
<dbReference type="EMBL" id="MN906719">
    <property type="protein sequence ID" value="QHG11472.1"/>
    <property type="molecule type" value="mRNA"/>
</dbReference>
<dbReference type="Gene3D" id="1.10.10.60">
    <property type="entry name" value="Homeodomain-like"/>
    <property type="match status" value="2"/>
</dbReference>
<feature type="domain" description="HTH myb-type" evidence="8">
    <location>
        <begin position="23"/>
        <end position="77"/>
    </location>
</feature>
<evidence type="ECO:0000256" key="1">
    <source>
        <dbReference type="ARBA" id="ARBA00004123"/>
    </source>
</evidence>
<dbReference type="InterPro" id="IPR044676">
    <property type="entry name" value="EOBI/EOBII-like_plant"/>
</dbReference>
<keyword evidence="3" id="KW-0805">Transcription regulation</keyword>